<accession>A0A6A4E819</accession>
<proteinExistence type="predicted"/>
<dbReference type="EMBL" id="QXFT01001586">
    <property type="protein sequence ID" value="KAE9314878.1"/>
    <property type="molecule type" value="Genomic_DNA"/>
</dbReference>
<keyword evidence="2" id="KW-1185">Reference proteome</keyword>
<organism evidence="1 2">
    <name type="scientific">Phytophthora rubi</name>
    <dbReference type="NCBI Taxonomy" id="129364"/>
    <lineage>
        <taxon>Eukaryota</taxon>
        <taxon>Sar</taxon>
        <taxon>Stramenopiles</taxon>
        <taxon>Oomycota</taxon>
        <taxon>Peronosporomycetes</taxon>
        <taxon>Peronosporales</taxon>
        <taxon>Peronosporaceae</taxon>
        <taxon>Phytophthora</taxon>
    </lineage>
</organism>
<dbReference type="Proteomes" id="UP000434957">
    <property type="component" value="Unassembled WGS sequence"/>
</dbReference>
<evidence type="ECO:0000313" key="2">
    <source>
        <dbReference type="Proteomes" id="UP000434957"/>
    </source>
</evidence>
<reference evidence="1 2" key="1">
    <citation type="submission" date="2018-08" db="EMBL/GenBank/DDBJ databases">
        <title>Genomic investigation of the strawberry pathogen Phytophthora fragariae indicates pathogenicity is determined by transcriptional variation in three key races.</title>
        <authorList>
            <person name="Adams T.M."/>
            <person name="Armitage A.D."/>
            <person name="Sobczyk M.K."/>
            <person name="Bates H.J."/>
            <person name="Dunwell J.M."/>
            <person name="Nellist C.F."/>
            <person name="Harrison R.J."/>
        </authorList>
    </citation>
    <scope>NUCLEOTIDE SEQUENCE [LARGE SCALE GENOMIC DNA]</scope>
    <source>
        <strain evidence="1 2">SCRP333</strain>
    </source>
</reference>
<gene>
    <name evidence="1" type="ORF">PR003_g19132</name>
</gene>
<sequence>MRTPVIMAPARMVRGAVNSKALAYLHNIQENQ</sequence>
<evidence type="ECO:0000313" key="1">
    <source>
        <dbReference type="EMBL" id="KAE9314878.1"/>
    </source>
</evidence>
<protein>
    <submittedName>
        <fullName evidence="1">Uncharacterized protein</fullName>
    </submittedName>
</protein>
<name>A0A6A4E819_9STRA</name>
<comment type="caution">
    <text evidence="1">The sequence shown here is derived from an EMBL/GenBank/DDBJ whole genome shotgun (WGS) entry which is preliminary data.</text>
</comment>
<dbReference type="AlphaFoldDB" id="A0A6A4E819"/>